<comment type="caution">
    <text evidence="3">The sequence shown here is derived from an EMBL/GenBank/DDBJ whole genome shotgun (WGS) entry which is preliminary data.</text>
</comment>
<keyword evidence="4" id="KW-1185">Reference proteome</keyword>
<feature type="signal peptide" evidence="2">
    <location>
        <begin position="1"/>
        <end position="22"/>
    </location>
</feature>
<feature type="region of interest" description="Disordered" evidence="1">
    <location>
        <begin position="27"/>
        <end position="60"/>
    </location>
</feature>
<proteinExistence type="predicted"/>
<evidence type="ECO:0000256" key="1">
    <source>
        <dbReference type="SAM" id="MobiDB-lite"/>
    </source>
</evidence>
<evidence type="ECO:0000313" key="3">
    <source>
        <dbReference type="EMBL" id="CAL8106270.1"/>
    </source>
</evidence>
<protein>
    <submittedName>
        <fullName evidence="3">Uncharacterized protein</fullName>
    </submittedName>
</protein>
<dbReference type="EMBL" id="CAXLJM020000036">
    <property type="protein sequence ID" value="CAL8106270.1"/>
    <property type="molecule type" value="Genomic_DNA"/>
</dbReference>
<organism evidence="3 4">
    <name type="scientific">Orchesella dallaii</name>
    <dbReference type="NCBI Taxonomy" id="48710"/>
    <lineage>
        <taxon>Eukaryota</taxon>
        <taxon>Metazoa</taxon>
        <taxon>Ecdysozoa</taxon>
        <taxon>Arthropoda</taxon>
        <taxon>Hexapoda</taxon>
        <taxon>Collembola</taxon>
        <taxon>Entomobryomorpha</taxon>
        <taxon>Entomobryoidea</taxon>
        <taxon>Orchesellidae</taxon>
        <taxon>Orchesellinae</taxon>
        <taxon>Orchesella</taxon>
    </lineage>
</organism>
<sequence>MERQRGLIGIILVLLLLNCVSAAYIPQPQPSETNSESSTSVGSFTKDVTTQGIPSSTSEGILITASPNLGSSTKGIQVAITPGPTTLLTTTSANKRITTAGTSTMSSITTGRATVTFNATTEVPSIMDSMDKNGAKVNKQGHIRSEISRRAKYYPQRPKFLLGSIPVLSGYNENVWVKEK</sequence>
<feature type="chain" id="PRO_5046415596" evidence="2">
    <location>
        <begin position="23"/>
        <end position="180"/>
    </location>
</feature>
<evidence type="ECO:0000256" key="2">
    <source>
        <dbReference type="SAM" id="SignalP"/>
    </source>
</evidence>
<name>A0ABP1QL56_9HEXA</name>
<gene>
    <name evidence="3" type="ORF">ODALV1_LOCUS12327</name>
</gene>
<reference evidence="3 4" key="1">
    <citation type="submission" date="2024-08" db="EMBL/GenBank/DDBJ databases">
        <authorList>
            <person name="Cucini C."/>
            <person name="Frati F."/>
        </authorList>
    </citation>
    <scope>NUCLEOTIDE SEQUENCE [LARGE SCALE GENOMIC DNA]</scope>
</reference>
<accession>A0ABP1QL56</accession>
<evidence type="ECO:0000313" key="4">
    <source>
        <dbReference type="Proteomes" id="UP001642540"/>
    </source>
</evidence>
<dbReference type="Proteomes" id="UP001642540">
    <property type="component" value="Unassembled WGS sequence"/>
</dbReference>
<feature type="compositionally biased region" description="Polar residues" evidence="1">
    <location>
        <begin position="30"/>
        <end position="60"/>
    </location>
</feature>
<keyword evidence="2" id="KW-0732">Signal</keyword>